<evidence type="ECO:0000256" key="10">
    <source>
        <dbReference type="ARBA" id="ARBA00023180"/>
    </source>
</evidence>
<dbReference type="Gene3D" id="3.40.190.10">
    <property type="entry name" value="Periplasmic binding protein-like II"/>
    <property type="match status" value="1"/>
</dbReference>
<evidence type="ECO:0000256" key="3">
    <source>
        <dbReference type="ARBA" id="ARBA00022448"/>
    </source>
</evidence>
<keyword evidence="10" id="KW-0325">Glycoprotein</keyword>
<comment type="similarity">
    <text evidence="2">Belongs to the glutamate-gated ion channel (TC 1.A.10.1) family.</text>
</comment>
<feature type="transmembrane region" description="Helical" evidence="13">
    <location>
        <begin position="407"/>
        <end position="426"/>
    </location>
</feature>
<evidence type="ECO:0000259" key="14">
    <source>
        <dbReference type="SMART" id="SM00079"/>
    </source>
</evidence>
<evidence type="ECO:0000256" key="8">
    <source>
        <dbReference type="ARBA" id="ARBA00023136"/>
    </source>
</evidence>
<evidence type="ECO:0000259" key="15">
    <source>
        <dbReference type="SMART" id="SM00918"/>
    </source>
</evidence>
<evidence type="ECO:0000256" key="7">
    <source>
        <dbReference type="ARBA" id="ARBA00023065"/>
    </source>
</evidence>
<evidence type="ECO:0000256" key="12">
    <source>
        <dbReference type="ARBA" id="ARBA00023303"/>
    </source>
</evidence>
<sequence length="435" mass="47821">MADPLRFKFSEAPHLRVAAESWPPHVEVMSASGTTATMTTTGPMANLLHTLADSLNFTYSVVQGDGYWGAPQGNGSWNGMIGLVLRKEADLGLGPFGVTFERSQVVGFTWPVFREVLHVLVPRPRPQPQPWQFLAPFTLVVWVCVMTSLVVVTGAALLVETMNRGVGEGTTHRGVISHFITHFQIFLSQSVKWEGIGEAGRAVTAVWLIAVLVVMRTYSGALTSLLAVKKVGLKYDSLKDALADPRLNLVMEGSTALTAYLKVTHSCTYTLLSAKSGVYGELARAVEERGLQVKASQMQEAAYTLLPQGGHAMFLERIGCNKVYSDHFSKTGRCDFYLSRGVFWPLLYSVVVPRHHPLGILVDARILALRGFGVYKVWTEMMTPNITHCLRMPTTLKYNEPFALRHLWAVFLFLAGGLVTALIIFASELTLGCCS</sequence>
<keyword evidence="6 13" id="KW-1133">Transmembrane helix</keyword>
<evidence type="ECO:0000256" key="1">
    <source>
        <dbReference type="ARBA" id="ARBA00004651"/>
    </source>
</evidence>
<dbReference type="SMART" id="SM00079">
    <property type="entry name" value="PBPe"/>
    <property type="match status" value="1"/>
</dbReference>
<evidence type="ECO:0000256" key="5">
    <source>
        <dbReference type="ARBA" id="ARBA00022692"/>
    </source>
</evidence>
<dbReference type="SUPFAM" id="SSF53850">
    <property type="entry name" value="Periplasmic binding protein-like II"/>
    <property type="match status" value="1"/>
</dbReference>
<reference evidence="16" key="1">
    <citation type="submission" date="2023-11" db="EMBL/GenBank/DDBJ databases">
        <title>Genome assemblies of two species of porcelain crab, Petrolisthes cinctipes and Petrolisthes manimaculis (Anomura: Porcellanidae).</title>
        <authorList>
            <person name="Angst P."/>
        </authorList>
    </citation>
    <scope>NUCLEOTIDE SEQUENCE</scope>
    <source>
        <strain evidence="16">PB745_02</strain>
        <tissue evidence="16">Gill</tissue>
    </source>
</reference>
<dbReference type="GO" id="GO:0005886">
    <property type="term" value="C:plasma membrane"/>
    <property type="evidence" value="ECO:0007669"/>
    <property type="project" value="UniProtKB-SubCell"/>
</dbReference>
<dbReference type="AlphaFoldDB" id="A0AAE1PB07"/>
<evidence type="ECO:0000256" key="9">
    <source>
        <dbReference type="ARBA" id="ARBA00023170"/>
    </source>
</evidence>
<dbReference type="EMBL" id="JAWZYT010002514">
    <property type="protein sequence ID" value="KAK4303907.1"/>
    <property type="molecule type" value="Genomic_DNA"/>
</dbReference>
<dbReference type="InterPro" id="IPR052192">
    <property type="entry name" value="Insect_Ionotropic_Sensory_Rcpt"/>
</dbReference>
<keyword evidence="9" id="KW-0675">Receptor</keyword>
<comment type="subcellular location">
    <subcellularLocation>
        <location evidence="1">Cell membrane</location>
        <topology evidence="1">Multi-pass membrane protein</topology>
    </subcellularLocation>
</comment>
<keyword evidence="5 13" id="KW-0812">Transmembrane</keyword>
<keyword evidence="7" id="KW-0406">Ion transport</keyword>
<dbReference type="InterPro" id="IPR001320">
    <property type="entry name" value="Iontro_rcpt_C"/>
</dbReference>
<evidence type="ECO:0000313" key="17">
    <source>
        <dbReference type="Proteomes" id="UP001292094"/>
    </source>
</evidence>
<protein>
    <submittedName>
        <fullName evidence="16">Uncharacterized protein</fullName>
    </submittedName>
</protein>
<keyword evidence="11" id="KW-1071">Ligand-gated ion channel</keyword>
<dbReference type="Gene3D" id="1.10.287.70">
    <property type="match status" value="1"/>
</dbReference>
<feature type="domain" description="Ionotropic glutamate receptor C-terminal" evidence="14">
    <location>
        <begin position="14"/>
        <end position="381"/>
    </location>
</feature>
<dbReference type="GO" id="GO:0015276">
    <property type="term" value="F:ligand-gated monoatomic ion channel activity"/>
    <property type="evidence" value="ECO:0007669"/>
    <property type="project" value="InterPro"/>
</dbReference>
<keyword evidence="3" id="KW-0813">Transport</keyword>
<evidence type="ECO:0000256" key="2">
    <source>
        <dbReference type="ARBA" id="ARBA00008685"/>
    </source>
</evidence>
<keyword evidence="12" id="KW-0407">Ion channel</keyword>
<dbReference type="Proteomes" id="UP001292094">
    <property type="component" value="Unassembled WGS sequence"/>
</dbReference>
<comment type="caution">
    <text evidence="16">The sequence shown here is derived from an EMBL/GenBank/DDBJ whole genome shotgun (WGS) entry which is preliminary data.</text>
</comment>
<name>A0AAE1PB07_9EUCA</name>
<evidence type="ECO:0000313" key="16">
    <source>
        <dbReference type="EMBL" id="KAK4303907.1"/>
    </source>
</evidence>
<feature type="domain" description="Ionotropic glutamate receptor L-glutamate and glycine-binding" evidence="15">
    <location>
        <begin position="35"/>
        <end position="86"/>
    </location>
</feature>
<accession>A0AAE1PB07</accession>
<evidence type="ECO:0000256" key="4">
    <source>
        <dbReference type="ARBA" id="ARBA00022475"/>
    </source>
</evidence>
<dbReference type="SMART" id="SM00918">
    <property type="entry name" value="Lig_chan-Glu_bd"/>
    <property type="match status" value="1"/>
</dbReference>
<evidence type="ECO:0000256" key="11">
    <source>
        <dbReference type="ARBA" id="ARBA00023286"/>
    </source>
</evidence>
<dbReference type="Pfam" id="PF00060">
    <property type="entry name" value="Lig_chan"/>
    <property type="match status" value="1"/>
</dbReference>
<evidence type="ECO:0000256" key="13">
    <source>
        <dbReference type="SAM" id="Phobius"/>
    </source>
</evidence>
<proteinExistence type="inferred from homology"/>
<dbReference type="Pfam" id="PF10613">
    <property type="entry name" value="Lig_chan-Glu_bd"/>
    <property type="match status" value="1"/>
</dbReference>
<feature type="transmembrane region" description="Helical" evidence="13">
    <location>
        <begin position="133"/>
        <end position="159"/>
    </location>
</feature>
<dbReference type="PANTHER" id="PTHR42643:SF24">
    <property type="entry name" value="IONOTROPIC RECEPTOR 60A"/>
    <property type="match status" value="1"/>
</dbReference>
<dbReference type="PANTHER" id="PTHR42643">
    <property type="entry name" value="IONOTROPIC RECEPTOR 20A-RELATED"/>
    <property type="match status" value="1"/>
</dbReference>
<gene>
    <name evidence="16" type="ORF">Pmani_024113</name>
</gene>
<dbReference type="InterPro" id="IPR019594">
    <property type="entry name" value="Glu/Gly-bd"/>
</dbReference>
<organism evidence="16 17">
    <name type="scientific">Petrolisthes manimaculis</name>
    <dbReference type="NCBI Taxonomy" id="1843537"/>
    <lineage>
        <taxon>Eukaryota</taxon>
        <taxon>Metazoa</taxon>
        <taxon>Ecdysozoa</taxon>
        <taxon>Arthropoda</taxon>
        <taxon>Crustacea</taxon>
        <taxon>Multicrustacea</taxon>
        <taxon>Malacostraca</taxon>
        <taxon>Eumalacostraca</taxon>
        <taxon>Eucarida</taxon>
        <taxon>Decapoda</taxon>
        <taxon>Pleocyemata</taxon>
        <taxon>Anomura</taxon>
        <taxon>Galatheoidea</taxon>
        <taxon>Porcellanidae</taxon>
        <taxon>Petrolisthes</taxon>
    </lineage>
</organism>
<keyword evidence="4" id="KW-1003">Cell membrane</keyword>
<feature type="transmembrane region" description="Helical" evidence="13">
    <location>
        <begin position="205"/>
        <end position="228"/>
    </location>
</feature>
<dbReference type="GO" id="GO:0050906">
    <property type="term" value="P:detection of stimulus involved in sensory perception"/>
    <property type="evidence" value="ECO:0007669"/>
    <property type="project" value="UniProtKB-ARBA"/>
</dbReference>
<evidence type="ECO:0000256" key="6">
    <source>
        <dbReference type="ARBA" id="ARBA00022989"/>
    </source>
</evidence>
<keyword evidence="17" id="KW-1185">Reference proteome</keyword>
<keyword evidence="8 13" id="KW-0472">Membrane</keyword>